<dbReference type="Pfam" id="PF01613">
    <property type="entry name" value="Flavin_Reduct"/>
    <property type="match status" value="1"/>
</dbReference>
<dbReference type="RefSeq" id="WP_343957463.1">
    <property type="nucleotide sequence ID" value="NZ_BAAAKZ010000001.1"/>
</dbReference>
<dbReference type="InterPro" id="IPR000182">
    <property type="entry name" value="GNAT_dom"/>
</dbReference>
<name>A0ABW3TP55_9MICO</name>
<keyword evidence="4" id="KW-0808">Transferase</keyword>
<proteinExistence type="inferred from homology"/>
<dbReference type="CDD" id="cd04301">
    <property type="entry name" value="NAT_SF"/>
    <property type="match status" value="1"/>
</dbReference>
<dbReference type="PANTHER" id="PTHR30466">
    <property type="entry name" value="FLAVIN REDUCTASE"/>
    <property type="match status" value="1"/>
</dbReference>
<dbReference type="InterPro" id="IPR050268">
    <property type="entry name" value="NADH-dep_flavin_reductase"/>
</dbReference>
<protein>
    <submittedName>
        <fullName evidence="4">GNAT family N-acetyltransferase</fullName>
        <ecNumber evidence="4">2.3.1.-</ecNumber>
    </submittedName>
</protein>
<dbReference type="Gene3D" id="3.40.630.30">
    <property type="match status" value="1"/>
</dbReference>
<organism evidence="4 5">
    <name type="scientific">Leucobacter albus</name>
    <dbReference type="NCBI Taxonomy" id="272210"/>
    <lineage>
        <taxon>Bacteria</taxon>
        <taxon>Bacillati</taxon>
        <taxon>Actinomycetota</taxon>
        <taxon>Actinomycetes</taxon>
        <taxon>Micrococcales</taxon>
        <taxon>Microbacteriaceae</taxon>
        <taxon>Leucobacter</taxon>
    </lineage>
</organism>
<keyword evidence="5" id="KW-1185">Reference proteome</keyword>
<evidence type="ECO:0000259" key="3">
    <source>
        <dbReference type="PROSITE" id="PS51186"/>
    </source>
</evidence>
<sequence length="398" mass="40701">MSGQHGAQLAAATGAAATQGEALTIRRARADEYAAIDQLVTEAYAHDYGARESGGDPLHESAVRDRDFEVWVAASQTNELVGSVTLRKAGGPSLHEDVAEHELDLRLLGVSPGARRRGVGAALMRHAATVAAERGFAAVVLKTAPNMTGAHRLYESLGFDRTPARDGLWIGGNRIIDLYSYVLPVAPPAVAGAAVHESFGAAAAALVSADTSDPGVARGVLGRFPTGVVVVTGGAPGAARGAEVGAEAGREGAAASDAGGGVEPAALVLQSFVSLSIDPPRVLLSVGRASTSWPRIAAGGTFSATVLADDQGALARRIAHPGTASRRANKLLGVPVVPAPRLGHPVLVDGAAWFECSITEEFDGGDHRIVVADVLGFGHLPAAERPLVFAGSRFAGLR</sequence>
<comment type="caution">
    <text evidence="4">The sequence shown here is derived from an EMBL/GenBank/DDBJ whole genome shotgun (WGS) entry which is preliminary data.</text>
</comment>
<feature type="domain" description="N-acetyltransferase" evidence="3">
    <location>
        <begin position="23"/>
        <end position="186"/>
    </location>
</feature>
<dbReference type="EC" id="2.3.1.-" evidence="4"/>
<dbReference type="SUPFAM" id="SSF55729">
    <property type="entry name" value="Acyl-CoA N-acyltransferases (Nat)"/>
    <property type="match status" value="1"/>
</dbReference>
<accession>A0ABW3TP55</accession>
<dbReference type="Pfam" id="PF00583">
    <property type="entry name" value="Acetyltransf_1"/>
    <property type="match status" value="1"/>
</dbReference>
<reference evidence="5" key="1">
    <citation type="journal article" date="2019" name="Int. J. Syst. Evol. Microbiol.">
        <title>The Global Catalogue of Microorganisms (GCM) 10K type strain sequencing project: providing services to taxonomists for standard genome sequencing and annotation.</title>
        <authorList>
            <consortium name="The Broad Institute Genomics Platform"/>
            <consortium name="The Broad Institute Genome Sequencing Center for Infectious Disease"/>
            <person name="Wu L."/>
            <person name="Ma J."/>
        </authorList>
    </citation>
    <scope>NUCLEOTIDE SEQUENCE [LARGE SCALE GENOMIC DNA]</scope>
    <source>
        <strain evidence="5">CCUG 50213</strain>
    </source>
</reference>
<keyword evidence="4" id="KW-0012">Acyltransferase</keyword>
<dbReference type="PANTHER" id="PTHR30466:SF11">
    <property type="entry name" value="FLAVIN-DEPENDENT MONOOXYGENASE, REDUCTASE SUBUNIT HSAB"/>
    <property type="match status" value="1"/>
</dbReference>
<dbReference type="PROSITE" id="PS51186">
    <property type="entry name" value="GNAT"/>
    <property type="match status" value="1"/>
</dbReference>
<dbReference type="InterPro" id="IPR002563">
    <property type="entry name" value="Flavin_Rdtase-like_dom"/>
</dbReference>
<dbReference type="InterPro" id="IPR016181">
    <property type="entry name" value="Acyl_CoA_acyltransferase"/>
</dbReference>
<dbReference type="GO" id="GO:0016746">
    <property type="term" value="F:acyltransferase activity"/>
    <property type="evidence" value="ECO:0007669"/>
    <property type="project" value="UniProtKB-KW"/>
</dbReference>
<gene>
    <name evidence="4" type="ORF">ACFQ3U_05510</name>
</gene>
<evidence type="ECO:0000256" key="2">
    <source>
        <dbReference type="ARBA" id="ARBA00023002"/>
    </source>
</evidence>
<dbReference type="SUPFAM" id="SSF50475">
    <property type="entry name" value="FMN-binding split barrel"/>
    <property type="match status" value="1"/>
</dbReference>
<dbReference type="Proteomes" id="UP001597181">
    <property type="component" value="Unassembled WGS sequence"/>
</dbReference>
<evidence type="ECO:0000313" key="4">
    <source>
        <dbReference type="EMBL" id="MFD1201349.1"/>
    </source>
</evidence>
<dbReference type="InterPro" id="IPR012349">
    <property type="entry name" value="Split_barrel_FMN-bd"/>
</dbReference>
<keyword evidence="2" id="KW-0560">Oxidoreductase</keyword>
<comment type="similarity">
    <text evidence="1">Belongs to the non-flavoprotein flavin reductase family.</text>
</comment>
<evidence type="ECO:0000313" key="5">
    <source>
        <dbReference type="Proteomes" id="UP001597181"/>
    </source>
</evidence>
<evidence type="ECO:0000256" key="1">
    <source>
        <dbReference type="ARBA" id="ARBA00008898"/>
    </source>
</evidence>
<dbReference type="Gene3D" id="2.30.110.10">
    <property type="entry name" value="Electron Transport, Fmn-binding Protein, Chain A"/>
    <property type="match status" value="1"/>
</dbReference>
<dbReference type="EMBL" id="JBHTLY010000002">
    <property type="protein sequence ID" value="MFD1201349.1"/>
    <property type="molecule type" value="Genomic_DNA"/>
</dbReference>
<dbReference type="SMART" id="SM00903">
    <property type="entry name" value="Flavin_Reduct"/>
    <property type="match status" value="1"/>
</dbReference>